<dbReference type="PANTHER" id="PTHR36836">
    <property type="entry name" value="COLANIC ACID BIOSYNTHESIS PROTEIN WCAK"/>
    <property type="match status" value="1"/>
</dbReference>
<dbReference type="Proteomes" id="UP000228758">
    <property type="component" value="Unassembled WGS sequence"/>
</dbReference>
<dbReference type="EMBL" id="PGFF01000001">
    <property type="protein sequence ID" value="PJJ71853.1"/>
    <property type="molecule type" value="Genomic_DNA"/>
</dbReference>
<feature type="domain" description="Polysaccharide pyruvyl transferase" evidence="1">
    <location>
        <begin position="160"/>
        <end position="344"/>
    </location>
</feature>
<keyword evidence="2" id="KW-0808">Transferase</keyword>
<dbReference type="SUPFAM" id="SSF53756">
    <property type="entry name" value="UDP-Glycosyltransferase/glycogen phosphorylase"/>
    <property type="match status" value="1"/>
</dbReference>
<evidence type="ECO:0000313" key="3">
    <source>
        <dbReference type="Proteomes" id="UP000228758"/>
    </source>
</evidence>
<dbReference type="InterPro" id="IPR007345">
    <property type="entry name" value="Polysacch_pyruvyl_Trfase"/>
</dbReference>
<accession>A0A2M9CIW9</accession>
<dbReference type="PANTHER" id="PTHR36836:SF1">
    <property type="entry name" value="COLANIC ACID BIOSYNTHESIS PROTEIN WCAK"/>
    <property type="match status" value="1"/>
</dbReference>
<reference evidence="2 3" key="1">
    <citation type="submission" date="2017-11" db="EMBL/GenBank/DDBJ databases">
        <title>Genomic Encyclopedia of Archaeal and Bacterial Type Strains, Phase II (KMG-II): From Individual Species to Whole Genera.</title>
        <authorList>
            <person name="Goeker M."/>
        </authorList>
    </citation>
    <scope>NUCLEOTIDE SEQUENCE [LARGE SCALE GENOMIC DNA]</scope>
    <source>
        <strain evidence="2 3">DSM 27393</strain>
    </source>
</reference>
<dbReference type="Pfam" id="PF04230">
    <property type="entry name" value="PS_pyruv_trans"/>
    <property type="match status" value="1"/>
</dbReference>
<keyword evidence="3" id="KW-1185">Reference proteome</keyword>
<sequence>MIRRIIGRTKKTTAEWWLNTGAPGVADRRAFRAAPAPTADRRVHVLVAPPGGGNIGDQALVEAFLENTTGPVRVIVRRAADLVVPAEQAERIEVVELPALLYRVDAAHRRDIVRLRALLTDAVSFTVVGADIMDGRYSPRGSVNRSNVAELAAIAGVDSRILGFSWNGAARPAARRALVRASRAGVRVLLRDPLSAERARRDHVQHVQEVADIVFAAHTVQPGIVHEVLPAGAGQPFAIVNVSGLVAKKVGQLDEYARVIEHLRAKDIPIVLLPHVIRPGADDLDACRALLGAVGSRGITLVERVLRPAEVRGLCAGASFVVTGRMHLAIMAMMNGKPAVTLSTQGKVEGLMRLLGVPQLSVEPTPGFGSRIVDLIDEVRPDDSPARAAIAEHLPHLVDLARRNLDGLPVTTAGRV</sequence>
<organism evidence="2 3">
    <name type="scientific">Diaminobutyricimonas aerilata</name>
    <dbReference type="NCBI Taxonomy" id="1162967"/>
    <lineage>
        <taxon>Bacteria</taxon>
        <taxon>Bacillati</taxon>
        <taxon>Actinomycetota</taxon>
        <taxon>Actinomycetes</taxon>
        <taxon>Micrococcales</taxon>
        <taxon>Microbacteriaceae</taxon>
        <taxon>Diaminobutyricimonas</taxon>
    </lineage>
</organism>
<dbReference type="OrthoDB" id="9770347at2"/>
<evidence type="ECO:0000259" key="1">
    <source>
        <dbReference type="Pfam" id="PF04230"/>
    </source>
</evidence>
<dbReference type="GO" id="GO:0016740">
    <property type="term" value="F:transferase activity"/>
    <property type="evidence" value="ECO:0007669"/>
    <property type="project" value="UniProtKB-KW"/>
</dbReference>
<comment type="caution">
    <text evidence="2">The sequence shown here is derived from an EMBL/GenBank/DDBJ whole genome shotgun (WGS) entry which is preliminary data.</text>
</comment>
<gene>
    <name evidence="2" type="ORF">CLV46_1407</name>
</gene>
<name>A0A2M9CIW9_9MICO</name>
<proteinExistence type="predicted"/>
<dbReference type="RefSeq" id="WP_100364111.1">
    <property type="nucleotide sequence ID" value="NZ_PGFF01000001.1"/>
</dbReference>
<dbReference type="AlphaFoldDB" id="A0A2M9CIW9"/>
<evidence type="ECO:0000313" key="2">
    <source>
        <dbReference type="EMBL" id="PJJ71853.1"/>
    </source>
</evidence>
<protein>
    <submittedName>
        <fullName evidence="2">Polysaccharide pyruvyl transferase WcaK-like protein</fullName>
    </submittedName>
</protein>